<reference evidence="2 3" key="1">
    <citation type="submission" date="2019-05" db="EMBL/GenBank/DDBJ databases">
        <authorList>
            <consortium name="Pathogen Informatics"/>
        </authorList>
    </citation>
    <scope>NUCLEOTIDE SEQUENCE [LARGE SCALE GENOMIC DNA]</scope>
    <source>
        <strain evidence="2 3">NCTC5386</strain>
    </source>
</reference>
<keyword evidence="1" id="KW-0175">Coiled coil</keyword>
<sequence>MLNKLKQFLGLDELEPIEPTTTNGLIELRTLQAENRELREIIKKQRSLLQELSEQNMELGRDRRRYADTVATQKRLIDVYESQAG</sequence>
<evidence type="ECO:0000313" key="3">
    <source>
        <dbReference type="Proteomes" id="UP000394068"/>
    </source>
</evidence>
<evidence type="ECO:0000313" key="2">
    <source>
        <dbReference type="EMBL" id="VTS13162.1"/>
    </source>
</evidence>
<gene>
    <name evidence="2" type="ORF">NCTC5386_00879</name>
</gene>
<accession>A0A4U9XK22</accession>
<dbReference type="RefSeq" id="WP_077323234.1">
    <property type="nucleotide sequence ID" value="NZ_CABEHT010000001.1"/>
</dbReference>
<protein>
    <submittedName>
        <fullName evidence="2">Uncharacterized protein</fullName>
    </submittedName>
</protein>
<name>A0A4U9XK22_9STRE</name>
<dbReference type="EMBL" id="CABEHT010000001">
    <property type="protein sequence ID" value="VTS13162.1"/>
    <property type="molecule type" value="Genomic_DNA"/>
</dbReference>
<dbReference type="Proteomes" id="UP000394068">
    <property type="component" value="Unassembled WGS sequence"/>
</dbReference>
<feature type="coiled-coil region" evidence="1">
    <location>
        <begin position="28"/>
        <end position="69"/>
    </location>
</feature>
<proteinExistence type="predicted"/>
<evidence type="ECO:0000256" key="1">
    <source>
        <dbReference type="SAM" id="Coils"/>
    </source>
</evidence>
<organism evidence="2 3">
    <name type="scientific">Streptococcus pseudoporcinus</name>
    <dbReference type="NCBI Taxonomy" id="361101"/>
    <lineage>
        <taxon>Bacteria</taxon>
        <taxon>Bacillati</taxon>
        <taxon>Bacillota</taxon>
        <taxon>Bacilli</taxon>
        <taxon>Lactobacillales</taxon>
        <taxon>Streptococcaceae</taxon>
        <taxon>Streptococcus</taxon>
    </lineage>
</organism>
<dbReference type="AlphaFoldDB" id="A0A4U9XK22"/>